<keyword evidence="2" id="KW-0012">Acyltransferase</keyword>
<protein>
    <submittedName>
        <fullName evidence="5">N-acetyltransferase domain-containing protein</fullName>
    </submittedName>
</protein>
<evidence type="ECO:0000256" key="1">
    <source>
        <dbReference type="ARBA" id="ARBA00022679"/>
    </source>
</evidence>
<dbReference type="Gene3D" id="3.40.630.30">
    <property type="match status" value="1"/>
</dbReference>
<name>A0A915DDZ1_9BILA</name>
<evidence type="ECO:0000313" key="5">
    <source>
        <dbReference type="WBParaSite" id="jg18862"/>
    </source>
</evidence>
<dbReference type="PROSITE" id="PS51730">
    <property type="entry name" value="GNAT_ATAT"/>
    <property type="match status" value="1"/>
</dbReference>
<accession>A0A915DDZ1</accession>
<evidence type="ECO:0000256" key="2">
    <source>
        <dbReference type="ARBA" id="ARBA00023315"/>
    </source>
</evidence>
<keyword evidence="4" id="KW-1185">Reference proteome</keyword>
<dbReference type="Pfam" id="PF05301">
    <property type="entry name" value="Acetyltransf_16"/>
    <property type="match status" value="1"/>
</dbReference>
<evidence type="ECO:0000313" key="4">
    <source>
        <dbReference type="Proteomes" id="UP000887574"/>
    </source>
</evidence>
<dbReference type="PANTHER" id="PTHR12327:SF0">
    <property type="entry name" value="ALPHA-TUBULIN N-ACETYLTRANSFERASE 1"/>
    <property type="match status" value="1"/>
</dbReference>
<dbReference type="InterPro" id="IPR007965">
    <property type="entry name" value="GNAT_ATAT"/>
</dbReference>
<dbReference type="GO" id="GO:0005874">
    <property type="term" value="C:microtubule"/>
    <property type="evidence" value="ECO:0007669"/>
    <property type="project" value="InterPro"/>
</dbReference>
<sequence>MEISGNLAPILGSNLVCLQSTHLSLLQDKRLLQAIDELGKLSAKHSGNKNPLTSCEKLISSGNVLHLVWEYDSEKDVSRLLGYLKVGRKQLYIFDKKMNPYEGNFKGVGTQLFSFMMESEHVDKPGQLAFDNPSATLLSFLAKKFYLDDPIWQNTNFVVFPQLSHHPCRRIRRQYQKAAVGWNMPLAAMQQPRKYDSGNKTQGL</sequence>
<dbReference type="InterPro" id="IPR038746">
    <property type="entry name" value="Atat"/>
</dbReference>
<dbReference type="AlphaFoldDB" id="A0A915DDZ1"/>
<reference evidence="5" key="1">
    <citation type="submission" date="2022-11" db="UniProtKB">
        <authorList>
            <consortium name="WormBaseParasite"/>
        </authorList>
    </citation>
    <scope>IDENTIFICATION</scope>
</reference>
<dbReference type="WBParaSite" id="jg18862">
    <property type="protein sequence ID" value="jg18862"/>
    <property type="gene ID" value="jg18862"/>
</dbReference>
<dbReference type="GO" id="GO:0019799">
    <property type="term" value="F:tubulin N-acetyltransferase activity"/>
    <property type="evidence" value="ECO:0007669"/>
    <property type="project" value="InterPro"/>
</dbReference>
<dbReference type="Proteomes" id="UP000887574">
    <property type="component" value="Unplaced"/>
</dbReference>
<feature type="domain" description="N-acetyltransferase" evidence="3">
    <location>
        <begin position="1"/>
        <end position="164"/>
    </location>
</feature>
<evidence type="ECO:0000259" key="3">
    <source>
        <dbReference type="PROSITE" id="PS51730"/>
    </source>
</evidence>
<organism evidence="4 5">
    <name type="scientific">Ditylenchus dipsaci</name>
    <dbReference type="NCBI Taxonomy" id="166011"/>
    <lineage>
        <taxon>Eukaryota</taxon>
        <taxon>Metazoa</taxon>
        <taxon>Ecdysozoa</taxon>
        <taxon>Nematoda</taxon>
        <taxon>Chromadorea</taxon>
        <taxon>Rhabditida</taxon>
        <taxon>Tylenchina</taxon>
        <taxon>Tylenchomorpha</taxon>
        <taxon>Sphaerularioidea</taxon>
        <taxon>Anguinidae</taxon>
        <taxon>Anguininae</taxon>
        <taxon>Ditylenchus</taxon>
    </lineage>
</organism>
<proteinExistence type="predicted"/>
<dbReference type="PANTHER" id="PTHR12327">
    <property type="entry name" value="ALPHA-TUBULIN N-ACETYLTRANSFERASE 1"/>
    <property type="match status" value="1"/>
</dbReference>
<keyword evidence="1" id="KW-0808">Transferase</keyword>